<keyword evidence="5 7" id="KW-1133">Transmembrane helix</keyword>
<dbReference type="Proteomes" id="UP000287171">
    <property type="component" value="Unassembled WGS sequence"/>
</dbReference>
<evidence type="ECO:0000256" key="8">
    <source>
        <dbReference type="SAM" id="MobiDB-lite"/>
    </source>
</evidence>
<feature type="transmembrane region" description="Helical" evidence="7">
    <location>
        <begin position="176"/>
        <end position="206"/>
    </location>
</feature>
<dbReference type="Pfam" id="PF12911">
    <property type="entry name" value="OppC_N"/>
    <property type="match status" value="1"/>
</dbReference>
<dbReference type="GO" id="GO:0055085">
    <property type="term" value="P:transmembrane transport"/>
    <property type="evidence" value="ECO:0007669"/>
    <property type="project" value="InterPro"/>
</dbReference>
<evidence type="ECO:0000313" key="10">
    <source>
        <dbReference type="EMBL" id="GCE26722.1"/>
    </source>
</evidence>
<dbReference type="GO" id="GO:0005886">
    <property type="term" value="C:plasma membrane"/>
    <property type="evidence" value="ECO:0007669"/>
    <property type="project" value="UniProtKB-SubCell"/>
</dbReference>
<evidence type="ECO:0000256" key="6">
    <source>
        <dbReference type="ARBA" id="ARBA00023136"/>
    </source>
</evidence>
<keyword evidence="11" id="KW-1185">Reference proteome</keyword>
<evidence type="ECO:0000256" key="1">
    <source>
        <dbReference type="ARBA" id="ARBA00004651"/>
    </source>
</evidence>
<feature type="domain" description="ABC transmembrane type-1" evidence="9">
    <location>
        <begin position="176"/>
        <end position="386"/>
    </location>
</feature>
<organism evidence="10 11">
    <name type="scientific">Dictyobacter alpinus</name>
    <dbReference type="NCBI Taxonomy" id="2014873"/>
    <lineage>
        <taxon>Bacteria</taxon>
        <taxon>Bacillati</taxon>
        <taxon>Chloroflexota</taxon>
        <taxon>Ktedonobacteria</taxon>
        <taxon>Ktedonobacterales</taxon>
        <taxon>Dictyobacteraceae</taxon>
        <taxon>Dictyobacter</taxon>
    </lineage>
</organism>
<reference evidence="11" key="1">
    <citation type="submission" date="2018-12" db="EMBL/GenBank/DDBJ databases">
        <title>Tengunoibacter tsumagoiensis gen. nov., sp. nov., Dictyobacter kobayashii sp. nov., D. alpinus sp. nov., and D. joshuensis sp. nov. and description of Dictyobacteraceae fam. nov. within the order Ktedonobacterales isolated from Tengu-no-mugimeshi.</title>
        <authorList>
            <person name="Wang C.M."/>
            <person name="Zheng Y."/>
            <person name="Sakai Y."/>
            <person name="Toyoda A."/>
            <person name="Minakuchi Y."/>
            <person name="Abe K."/>
            <person name="Yokota A."/>
            <person name="Yabe S."/>
        </authorList>
    </citation>
    <scope>NUCLEOTIDE SEQUENCE [LARGE SCALE GENOMIC DNA]</scope>
    <source>
        <strain evidence="11">Uno16</strain>
    </source>
</reference>
<feature type="compositionally biased region" description="Polar residues" evidence="8">
    <location>
        <begin position="13"/>
        <end position="26"/>
    </location>
</feature>
<dbReference type="PANTHER" id="PTHR43386">
    <property type="entry name" value="OLIGOPEPTIDE TRANSPORT SYSTEM PERMEASE PROTEIN APPC"/>
    <property type="match status" value="1"/>
</dbReference>
<feature type="transmembrane region" description="Helical" evidence="7">
    <location>
        <begin position="314"/>
        <end position="343"/>
    </location>
</feature>
<dbReference type="OrthoDB" id="9797472at2"/>
<keyword evidence="3" id="KW-1003">Cell membrane</keyword>
<dbReference type="SUPFAM" id="SSF161098">
    <property type="entry name" value="MetI-like"/>
    <property type="match status" value="1"/>
</dbReference>
<dbReference type="AlphaFoldDB" id="A0A402B5U8"/>
<comment type="caution">
    <text evidence="10">The sequence shown here is derived from an EMBL/GenBank/DDBJ whole genome shotgun (WGS) entry which is preliminary data.</text>
</comment>
<evidence type="ECO:0000313" key="11">
    <source>
        <dbReference type="Proteomes" id="UP000287171"/>
    </source>
</evidence>
<feature type="transmembrane region" description="Helical" evidence="7">
    <location>
        <begin position="97"/>
        <end position="118"/>
    </location>
</feature>
<keyword evidence="6 7" id="KW-0472">Membrane</keyword>
<name>A0A402B5U8_9CHLR</name>
<evidence type="ECO:0000256" key="5">
    <source>
        <dbReference type="ARBA" id="ARBA00022989"/>
    </source>
</evidence>
<keyword evidence="4 7" id="KW-0812">Transmembrane</keyword>
<comment type="subcellular location">
    <subcellularLocation>
        <location evidence="1 7">Cell membrane</location>
        <topology evidence="1 7">Multi-pass membrane protein</topology>
    </subcellularLocation>
</comment>
<gene>
    <name evidence="10" type="ORF">KDA_22060</name>
</gene>
<dbReference type="EMBL" id="BIFT01000001">
    <property type="protein sequence ID" value="GCE26722.1"/>
    <property type="molecule type" value="Genomic_DNA"/>
</dbReference>
<comment type="similarity">
    <text evidence="7">Belongs to the binding-protein-dependent transport system permease family.</text>
</comment>
<evidence type="ECO:0000256" key="2">
    <source>
        <dbReference type="ARBA" id="ARBA00022448"/>
    </source>
</evidence>
<evidence type="ECO:0000259" key="9">
    <source>
        <dbReference type="PROSITE" id="PS50928"/>
    </source>
</evidence>
<protein>
    <submittedName>
        <fullName evidence="10">Peptide ABC transporter permease</fullName>
    </submittedName>
</protein>
<accession>A0A402B5U8</accession>
<dbReference type="RefSeq" id="WP_126627141.1">
    <property type="nucleotide sequence ID" value="NZ_BIFT01000001.1"/>
</dbReference>
<dbReference type="Gene3D" id="1.10.3720.10">
    <property type="entry name" value="MetI-like"/>
    <property type="match status" value="1"/>
</dbReference>
<feature type="transmembrane region" description="Helical" evidence="7">
    <location>
        <begin position="218"/>
        <end position="238"/>
    </location>
</feature>
<proteinExistence type="inferred from homology"/>
<evidence type="ECO:0000256" key="7">
    <source>
        <dbReference type="RuleBase" id="RU363032"/>
    </source>
</evidence>
<sequence length="399" mass="43184">MDKHEKEFVETPTDVSNTATDTNVQAEETHTTTDLAPAPEVLGQDTLDGPALAEEDPLAEVATIPAELPPEVQKEERKKHPSPFRESLQHFRRDKRAMVSLGFVVFLILLALLGPPIYQHIGGVYSSDLQGKIGPEVYHSYDHQELSKINQGPSAQYWMGTDALGQDMLARLMQGLLISLTVAFLVEVVDVGLGVTVGVLAGYYGGWVDLLLARFTDLIFAFPGLLFAILLTGIFGQTANDYFGKLPLVGPFLSNGNASLVIVSLALALVSWPLMARYVRGLTLQIRQQQFIEAALTSGTPDTRIMFRHIVPNLFNIVIVTSTINVAGTIIGEAGLSLLGLGVTHPGSSLGLMISDGLNYLEVYPWDTIFPTLILAGIVLSISFIGDGLRDAFDPRATG</sequence>
<feature type="region of interest" description="Disordered" evidence="8">
    <location>
        <begin position="1"/>
        <end position="86"/>
    </location>
</feature>
<dbReference type="InterPro" id="IPR050366">
    <property type="entry name" value="BP-dependent_transpt_permease"/>
</dbReference>
<dbReference type="InterPro" id="IPR000515">
    <property type="entry name" value="MetI-like"/>
</dbReference>
<feature type="transmembrane region" description="Helical" evidence="7">
    <location>
        <begin position="258"/>
        <end position="279"/>
    </location>
</feature>
<dbReference type="PANTHER" id="PTHR43386:SF1">
    <property type="entry name" value="D,D-DIPEPTIDE TRANSPORT SYSTEM PERMEASE PROTEIN DDPC-RELATED"/>
    <property type="match status" value="1"/>
</dbReference>
<evidence type="ECO:0000256" key="4">
    <source>
        <dbReference type="ARBA" id="ARBA00022692"/>
    </source>
</evidence>
<evidence type="ECO:0000256" key="3">
    <source>
        <dbReference type="ARBA" id="ARBA00022475"/>
    </source>
</evidence>
<dbReference type="CDD" id="cd06261">
    <property type="entry name" value="TM_PBP2"/>
    <property type="match status" value="1"/>
</dbReference>
<dbReference type="InterPro" id="IPR035906">
    <property type="entry name" value="MetI-like_sf"/>
</dbReference>
<dbReference type="Pfam" id="PF00528">
    <property type="entry name" value="BPD_transp_1"/>
    <property type="match status" value="1"/>
</dbReference>
<dbReference type="InterPro" id="IPR025966">
    <property type="entry name" value="OppC_N"/>
</dbReference>
<dbReference type="PROSITE" id="PS50928">
    <property type="entry name" value="ABC_TM1"/>
    <property type="match status" value="1"/>
</dbReference>
<keyword evidence="2 7" id="KW-0813">Transport</keyword>
<feature type="transmembrane region" description="Helical" evidence="7">
    <location>
        <begin position="363"/>
        <end position="386"/>
    </location>
</feature>